<dbReference type="EMBL" id="AXCN02000023">
    <property type="status" value="NOT_ANNOTATED_CDS"/>
    <property type="molecule type" value="Genomic_DNA"/>
</dbReference>
<feature type="transmembrane region" description="Helical" evidence="1">
    <location>
        <begin position="198"/>
        <end position="218"/>
    </location>
</feature>
<organism evidence="2 3">
    <name type="scientific">Anopheles farauti</name>
    <dbReference type="NCBI Taxonomy" id="69004"/>
    <lineage>
        <taxon>Eukaryota</taxon>
        <taxon>Metazoa</taxon>
        <taxon>Ecdysozoa</taxon>
        <taxon>Arthropoda</taxon>
        <taxon>Hexapoda</taxon>
        <taxon>Insecta</taxon>
        <taxon>Pterygota</taxon>
        <taxon>Neoptera</taxon>
        <taxon>Endopterygota</taxon>
        <taxon>Diptera</taxon>
        <taxon>Nematocera</taxon>
        <taxon>Culicoidea</taxon>
        <taxon>Culicidae</taxon>
        <taxon>Anophelinae</taxon>
        <taxon>Anopheles</taxon>
    </lineage>
</organism>
<sequence>MAIKIIGGYEKGVAYLLTGQELTNEGKLTGKWVPPTVAKPNANPLPESGTKERHFPVITACQHKPVVQLQVELYVLLPGGVGQQQLQVAHVVLADAQLLQAPQAGHFRAGLPEQQEFRFHLKFARDVFLHLVERVVAWVGVGHHLCFHEMEFYGYILSALPSAATATTTAAAAAAAGRYRARRHHRPGSARARQRERFFFADAATASSFTAHLTLLGLRAARL</sequence>
<reference evidence="2" key="2">
    <citation type="submission" date="2020-05" db="UniProtKB">
        <authorList>
            <consortium name="EnsemblMetazoa"/>
        </authorList>
    </citation>
    <scope>IDENTIFICATION</scope>
    <source>
        <strain evidence="2">FAR1</strain>
    </source>
</reference>
<feature type="transmembrane region" description="Helical" evidence="1">
    <location>
        <begin position="152"/>
        <end position="177"/>
    </location>
</feature>
<accession>A0A182QMM7</accession>
<protein>
    <submittedName>
        <fullName evidence="2">Uncharacterized protein</fullName>
    </submittedName>
</protein>
<dbReference type="VEuPathDB" id="VectorBase:AFAF013243"/>
<name>A0A182QMM7_9DIPT</name>
<reference evidence="3" key="1">
    <citation type="submission" date="2014-01" db="EMBL/GenBank/DDBJ databases">
        <title>The Genome Sequence of Anopheles farauti FAR1 (V2).</title>
        <authorList>
            <consortium name="The Broad Institute Genomics Platform"/>
            <person name="Neafsey D.E."/>
            <person name="Besansky N."/>
            <person name="Howell P."/>
            <person name="Walton C."/>
            <person name="Young S.K."/>
            <person name="Zeng Q."/>
            <person name="Gargeya S."/>
            <person name="Fitzgerald M."/>
            <person name="Haas B."/>
            <person name="Abouelleil A."/>
            <person name="Allen A.W."/>
            <person name="Alvarado L."/>
            <person name="Arachchi H.M."/>
            <person name="Berlin A.M."/>
            <person name="Chapman S.B."/>
            <person name="Gainer-Dewar J."/>
            <person name="Goldberg J."/>
            <person name="Griggs A."/>
            <person name="Gujja S."/>
            <person name="Hansen M."/>
            <person name="Howarth C."/>
            <person name="Imamovic A."/>
            <person name="Ireland A."/>
            <person name="Larimer J."/>
            <person name="McCowan C."/>
            <person name="Murphy C."/>
            <person name="Pearson M."/>
            <person name="Poon T.W."/>
            <person name="Priest M."/>
            <person name="Roberts A."/>
            <person name="Saif S."/>
            <person name="Shea T."/>
            <person name="Sisk P."/>
            <person name="Sykes S."/>
            <person name="Wortman J."/>
            <person name="Nusbaum C."/>
            <person name="Birren B."/>
        </authorList>
    </citation>
    <scope>NUCLEOTIDE SEQUENCE [LARGE SCALE GENOMIC DNA]</scope>
    <source>
        <strain evidence="3">FAR1</strain>
    </source>
</reference>
<evidence type="ECO:0000256" key="1">
    <source>
        <dbReference type="SAM" id="Phobius"/>
    </source>
</evidence>
<keyword evidence="3" id="KW-1185">Reference proteome</keyword>
<dbReference type="AlphaFoldDB" id="A0A182QMM7"/>
<proteinExistence type="predicted"/>
<evidence type="ECO:0000313" key="2">
    <source>
        <dbReference type="EnsemblMetazoa" id="AFAF013243-PA"/>
    </source>
</evidence>
<dbReference type="EnsemblMetazoa" id="AFAF013243-RA">
    <property type="protein sequence ID" value="AFAF013243-PA"/>
    <property type="gene ID" value="AFAF013243"/>
</dbReference>
<dbReference type="Proteomes" id="UP000075886">
    <property type="component" value="Unassembled WGS sequence"/>
</dbReference>
<keyword evidence="1" id="KW-1133">Transmembrane helix</keyword>
<evidence type="ECO:0000313" key="3">
    <source>
        <dbReference type="Proteomes" id="UP000075886"/>
    </source>
</evidence>
<keyword evidence="1" id="KW-0812">Transmembrane</keyword>
<keyword evidence="1" id="KW-0472">Membrane</keyword>